<dbReference type="EMBL" id="VTOX01000003">
    <property type="protein sequence ID" value="NKE66403.1"/>
    <property type="molecule type" value="Genomic_DNA"/>
</dbReference>
<keyword evidence="6" id="KW-0472">Membrane</keyword>
<dbReference type="AlphaFoldDB" id="A0A7X6DFX7"/>
<dbReference type="Proteomes" id="UP000521868">
    <property type="component" value="Unassembled WGS sequence"/>
</dbReference>
<keyword evidence="10" id="KW-1185">Reference proteome</keyword>
<dbReference type="SUPFAM" id="SSF56954">
    <property type="entry name" value="Outer membrane efflux proteins (OEP)"/>
    <property type="match status" value="1"/>
</dbReference>
<evidence type="ECO:0000256" key="6">
    <source>
        <dbReference type="ARBA" id="ARBA00023136"/>
    </source>
</evidence>
<name>A0A7X6DFX7_9BURK</name>
<sequence>MISHRQPAVRRPLAAVALAIAAAAAPLPAAAQDAAGTGSTPRGATAPLSLNLAQAYRAALEQDAVIGAAEAAAAARRERLPQARAQLLPNVSANASRFRNDLESVQPGLAGQPVRSEQQYTSSSRALTIRQPLYRPFNFADYQQAKAQVEDANATLDKELQNVAVRVSGAYLEGLLAQDQLALVLAQKEAYTTQLDAARKRFAAGAGVRTDIDEAQARVDMTVAQELEARQNLDYTKRQLQVMVNAPIARLAPVDPDKLRATAPDPGALLRWTDRAEQASPELRALRAQLEAARFEIEKAQAGHKPTLDAIAQWSISDSDNVTRVNSRYDNKSIGIQLNVPLYAGGYVNSQVRQAVAEQERVGLALEATRRDLALRVEKEYRGLTEGALRIRALEQAVRSAETMVHSNRRSFEAGSRTLVDVLNAEEQRVTALRDLANARYLYMISRIRLRALAGEADEQAVQEINAWLQP</sequence>
<keyword evidence="5" id="KW-0812">Transmembrane</keyword>
<accession>A0A7X6DFX7</accession>
<dbReference type="PANTHER" id="PTHR30026:SF20">
    <property type="entry name" value="OUTER MEMBRANE PROTEIN TOLC"/>
    <property type="match status" value="1"/>
</dbReference>
<dbReference type="GO" id="GO:0015288">
    <property type="term" value="F:porin activity"/>
    <property type="evidence" value="ECO:0007669"/>
    <property type="project" value="TreeGrafter"/>
</dbReference>
<comment type="subcellular location">
    <subcellularLocation>
        <location evidence="1">Cell outer membrane</location>
    </subcellularLocation>
</comment>
<keyword evidence="8" id="KW-0732">Signal</keyword>
<protein>
    <submittedName>
        <fullName evidence="9">TolC family outer membrane protein</fullName>
    </submittedName>
</protein>
<dbReference type="GO" id="GO:1990281">
    <property type="term" value="C:efflux pump complex"/>
    <property type="evidence" value="ECO:0007669"/>
    <property type="project" value="TreeGrafter"/>
</dbReference>
<keyword evidence="7" id="KW-0998">Cell outer membrane</keyword>
<dbReference type="Pfam" id="PF02321">
    <property type="entry name" value="OEP"/>
    <property type="match status" value="2"/>
</dbReference>
<keyword evidence="3" id="KW-0813">Transport</keyword>
<dbReference type="InterPro" id="IPR051906">
    <property type="entry name" value="TolC-like"/>
</dbReference>
<proteinExistence type="inferred from homology"/>
<dbReference type="GO" id="GO:0009279">
    <property type="term" value="C:cell outer membrane"/>
    <property type="evidence" value="ECO:0007669"/>
    <property type="project" value="UniProtKB-SubCell"/>
</dbReference>
<evidence type="ECO:0000256" key="5">
    <source>
        <dbReference type="ARBA" id="ARBA00022692"/>
    </source>
</evidence>
<dbReference type="GO" id="GO:0015562">
    <property type="term" value="F:efflux transmembrane transporter activity"/>
    <property type="evidence" value="ECO:0007669"/>
    <property type="project" value="InterPro"/>
</dbReference>
<gene>
    <name evidence="9" type="ORF">RAMLITH_11275</name>
</gene>
<feature type="signal peptide" evidence="8">
    <location>
        <begin position="1"/>
        <end position="31"/>
    </location>
</feature>
<feature type="chain" id="PRO_5031061999" evidence="8">
    <location>
        <begin position="32"/>
        <end position="471"/>
    </location>
</feature>
<dbReference type="NCBIfam" id="TIGR01844">
    <property type="entry name" value="type_I_sec_TolC"/>
    <property type="match status" value="1"/>
</dbReference>
<evidence type="ECO:0000313" key="9">
    <source>
        <dbReference type="EMBL" id="NKE66403.1"/>
    </source>
</evidence>
<dbReference type="Gene3D" id="1.20.1600.10">
    <property type="entry name" value="Outer membrane efflux proteins (OEP)"/>
    <property type="match status" value="1"/>
</dbReference>
<reference evidence="9 10" key="1">
    <citation type="journal article" date="2020" name="Nature">
        <title>Bacterial chemolithoautotrophy via manganese oxidation.</title>
        <authorList>
            <person name="Yu H."/>
            <person name="Leadbetter J.R."/>
        </authorList>
    </citation>
    <scope>NUCLEOTIDE SEQUENCE [LARGE SCALE GENOMIC DNA]</scope>
    <source>
        <strain evidence="9 10">RBP-1</strain>
    </source>
</reference>
<dbReference type="InterPro" id="IPR003423">
    <property type="entry name" value="OMP_efflux"/>
</dbReference>
<evidence type="ECO:0000256" key="7">
    <source>
        <dbReference type="ARBA" id="ARBA00023237"/>
    </source>
</evidence>
<comment type="caution">
    <text evidence="9">The sequence shown here is derived from an EMBL/GenBank/DDBJ whole genome shotgun (WGS) entry which is preliminary data.</text>
</comment>
<evidence type="ECO:0000256" key="1">
    <source>
        <dbReference type="ARBA" id="ARBA00004442"/>
    </source>
</evidence>
<evidence type="ECO:0000256" key="3">
    <source>
        <dbReference type="ARBA" id="ARBA00022448"/>
    </source>
</evidence>
<keyword evidence="4" id="KW-1134">Transmembrane beta strand</keyword>
<dbReference type="InterPro" id="IPR010130">
    <property type="entry name" value="T1SS_OMP_TolC"/>
</dbReference>
<evidence type="ECO:0000256" key="8">
    <source>
        <dbReference type="SAM" id="SignalP"/>
    </source>
</evidence>
<evidence type="ECO:0000256" key="4">
    <source>
        <dbReference type="ARBA" id="ARBA00022452"/>
    </source>
</evidence>
<evidence type="ECO:0000313" key="10">
    <source>
        <dbReference type="Proteomes" id="UP000521868"/>
    </source>
</evidence>
<organism evidence="9 10">
    <name type="scientific">Ramlibacter lithotrophicus</name>
    <dbReference type="NCBI Taxonomy" id="2606681"/>
    <lineage>
        <taxon>Bacteria</taxon>
        <taxon>Pseudomonadati</taxon>
        <taxon>Pseudomonadota</taxon>
        <taxon>Betaproteobacteria</taxon>
        <taxon>Burkholderiales</taxon>
        <taxon>Comamonadaceae</taxon>
        <taxon>Ramlibacter</taxon>
    </lineage>
</organism>
<evidence type="ECO:0000256" key="2">
    <source>
        <dbReference type="ARBA" id="ARBA00007613"/>
    </source>
</evidence>
<comment type="similarity">
    <text evidence="2">Belongs to the outer membrane factor (OMF) (TC 1.B.17) family.</text>
</comment>
<dbReference type="PANTHER" id="PTHR30026">
    <property type="entry name" value="OUTER MEMBRANE PROTEIN TOLC"/>
    <property type="match status" value="1"/>
</dbReference>